<dbReference type="GO" id="GO:0006364">
    <property type="term" value="P:rRNA processing"/>
    <property type="evidence" value="ECO:0007669"/>
    <property type="project" value="TreeGrafter"/>
</dbReference>
<dbReference type="PANTHER" id="PTHR13191">
    <property type="entry name" value="RIBOSOMAL RNA PROCESSING PROTEIN 7-RELATED"/>
    <property type="match status" value="1"/>
</dbReference>
<dbReference type="GO" id="GO:0034456">
    <property type="term" value="C:UTP-C complex"/>
    <property type="evidence" value="ECO:0007669"/>
    <property type="project" value="TreeGrafter"/>
</dbReference>
<dbReference type="AlphaFoldDB" id="A0AAN6S9V5"/>
<evidence type="ECO:0000313" key="5">
    <source>
        <dbReference type="EMBL" id="KAK3945829.1"/>
    </source>
</evidence>
<comment type="similarity">
    <text evidence="1">Belongs to the RRP7 family.</text>
</comment>
<feature type="region of interest" description="Disordered" evidence="2">
    <location>
        <begin position="237"/>
        <end position="261"/>
    </location>
</feature>
<dbReference type="InterPro" id="IPR040447">
    <property type="entry name" value="RRM_Rrp7"/>
</dbReference>
<dbReference type="InterPro" id="IPR024326">
    <property type="entry name" value="RRP7_C"/>
</dbReference>
<dbReference type="GO" id="GO:0000028">
    <property type="term" value="P:ribosomal small subunit assembly"/>
    <property type="evidence" value="ECO:0007669"/>
    <property type="project" value="TreeGrafter"/>
</dbReference>
<protein>
    <submittedName>
        <fullName evidence="5">Ribosomal RNA-processing protein 7-domain-containing protein</fullName>
    </submittedName>
</protein>
<accession>A0AAN6S9V5</accession>
<organism evidence="5 6">
    <name type="scientific">Diplogelasinospora grovesii</name>
    <dbReference type="NCBI Taxonomy" id="303347"/>
    <lineage>
        <taxon>Eukaryota</taxon>
        <taxon>Fungi</taxon>
        <taxon>Dikarya</taxon>
        <taxon>Ascomycota</taxon>
        <taxon>Pezizomycotina</taxon>
        <taxon>Sordariomycetes</taxon>
        <taxon>Sordariomycetidae</taxon>
        <taxon>Sordariales</taxon>
        <taxon>Diplogelasinosporaceae</taxon>
        <taxon>Diplogelasinospora</taxon>
    </lineage>
</organism>
<dbReference type="CDD" id="cd12293">
    <property type="entry name" value="dRRM_Rrp7p"/>
    <property type="match status" value="1"/>
</dbReference>
<dbReference type="EMBL" id="MU853753">
    <property type="protein sequence ID" value="KAK3945829.1"/>
    <property type="molecule type" value="Genomic_DNA"/>
</dbReference>
<dbReference type="InterPro" id="IPR040446">
    <property type="entry name" value="RRP7"/>
</dbReference>
<proteinExistence type="inferred from homology"/>
<dbReference type="Gene3D" id="6.10.250.1770">
    <property type="match status" value="1"/>
</dbReference>
<dbReference type="Pfam" id="PF12923">
    <property type="entry name" value="RRP7"/>
    <property type="match status" value="1"/>
</dbReference>
<sequence length="320" mass="36223">MTTTLGEFSVLPVSIPPLPSFKHAAVHYLYVRRNAPKVPTALDSRSLFLTNVPVDSTDLHLRGLFASLVGAGRFESVSFADERAAAAAAAAREPSADSLLPASAARLLRMSRKRKHTADEEERIEEELRSRLPDTWTRRVRKSGGTAVVVLADEKSVEQVLKAIAKTHKSKKYPTWGEGVEKKVPGLGSAWIKAHNRMCYPDKDMLQASVDAFSAVFARREAEAQELAKRLRNEPDEDGFVTVTRGGGRTAPASRNEAEEARKKMIQKAEKKKEELQNFYRFQLRERKKEQQQELVKQFEEDRRKIQELKERRGRFRPEA</sequence>
<keyword evidence="6" id="KW-1185">Reference proteome</keyword>
<evidence type="ECO:0000256" key="1">
    <source>
        <dbReference type="ARBA" id="ARBA00006110"/>
    </source>
</evidence>
<dbReference type="CDD" id="cd12950">
    <property type="entry name" value="RRP7_Rrp7p"/>
    <property type="match status" value="1"/>
</dbReference>
<evidence type="ECO:0000313" key="6">
    <source>
        <dbReference type="Proteomes" id="UP001303473"/>
    </source>
</evidence>
<feature type="domain" description="Rrp7 RRM-like N-terminal" evidence="4">
    <location>
        <begin position="8"/>
        <end position="189"/>
    </location>
</feature>
<name>A0AAN6S9V5_9PEZI</name>
<dbReference type="Pfam" id="PF17799">
    <property type="entry name" value="RRM_Rrp7"/>
    <property type="match status" value="1"/>
</dbReference>
<reference evidence="6" key="1">
    <citation type="journal article" date="2023" name="Mol. Phylogenet. Evol.">
        <title>Genome-scale phylogeny and comparative genomics of the fungal order Sordariales.</title>
        <authorList>
            <person name="Hensen N."/>
            <person name="Bonometti L."/>
            <person name="Westerberg I."/>
            <person name="Brannstrom I.O."/>
            <person name="Guillou S."/>
            <person name="Cros-Aarteil S."/>
            <person name="Calhoun S."/>
            <person name="Haridas S."/>
            <person name="Kuo A."/>
            <person name="Mondo S."/>
            <person name="Pangilinan J."/>
            <person name="Riley R."/>
            <person name="LaButti K."/>
            <person name="Andreopoulos B."/>
            <person name="Lipzen A."/>
            <person name="Chen C."/>
            <person name="Yan M."/>
            <person name="Daum C."/>
            <person name="Ng V."/>
            <person name="Clum A."/>
            <person name="Steindorff A."/>
            <person name="Ohm R.A."/>
            <person name="Martin F."/>
            <person name="Silar P."/>
            <person name="Natvig D.O."/>
            <person name="Lalanne C."/>
            <person name="Gautier V."/>
            <person name="Ament-Velasquez S.L."/>
            <person name="Kruys A."/>
            <person name="Hutchinson M.I."/>
            <person name="Powell A.J."/>
            <person name="Barry K."/>
            <person name="Miller A.N."/>
            <person name="Grigoriev I.V."/>
            <person name="Debuchy R."/>
            <person name="Gladieux P."/>
            <person name="Hiltunen Thoren M."/>
            <person name="Johannesson H."/>
        </authorList>
    </citation>
    <scope>NUCLEOTIDE SEQUENCE [LARGE SCALE GENOMIC DNA]</scope>
    <source>
        <strain evidence="6">CBS 340.73</strain>
    </source>
</reference>
<feature type="domain" description="Ribosomal RNA-processing protein 7 C-terminal" evidence="3">
    <location>
        <begin position="199"/>
        <end position="319"/>
    </location>
</feature>
<evidence type="ECO:0000259" key="3">
    <source>
        <dbReference type="Pfam" id="PF12923"/>
    </source>
</evidence>
<evidence type="ECO:0000259" key="4">
    <source>
        <dbReference type="Pfam" id="PF17799"/>
    </source>
</evidence>
<evidence type="ECO:0000256" key="2">
    <source>
        <dbReference type="SAM" id="MobiDB-lite"/>
    </source>
</evidence>
<gene>
    <name evidence="5" type="ORF">QBC46DRAFT_61399</name>
</gene>
<dbReference type="GO" id="GO:0032545">
    <property type="term" value="C:CURI complex"/>
    <property type="evidence" value="ECO:0007669"/>
    <property type="project" value="TreeGrafter"/>
</dbReference>
<comment type="caution">
    <text evidence="5">The sequence shown here is derived from an EMBL/GenBank/DDBJ whole genome shotgun (WGS) entry which is preliminary data.</text>
</comment>
<dbReference type="PANTHER" id="PTHR13191:SF0">
    <property type="entry name" value="RIBOSOMAL RNA-PROCESSING PROTEIN 7 HOMOLOG A-RELATED"/>
    <property type="match status" value="1"/>
</dbReference>
<dbReference type="Proteomes" id="UP001303473">
    <property type="component" value="Unassembled WGS sequence"/>
</dbReference>